<dbReference type="InterPro" id="IPR029338">
    <property type="entry name" value="TSSC4"/>
</dbReference>
<keyword evidence="3" id="KW-1185">Reference proteome</keyword>
<organism evidence="2 3">
    <name type="scientific">Rubus argutus</name>
    <name type="common">Southern blackberry</name>
    <dbReference type="NCBI Taxonomy" id="59490"/>
    <lineage>
        <taxon>Eukaryota</taxon>
        <taxon>Viridiplantae</taxon>
        <taxon>Streptophyta</taxon>
        <taxon>Embryophyta</taxon>
        <taxon>Tracheophyta</taxon>
        <taxon>Spermatophyta</taxon>
        <taxon>Magnoliopsida</taxon>
        <taxon>eudicotyledons</taxon>
        <taxon>Gunneridae</taxon>
        <taxon>Pentapetalae</taxon>
        <taxon>rosids</taxon>
        <taxon>fabids</taxon>
        <taxon>Rosales</taxon>
        <taxon>Rosaceae</taxon>
        <taxon>Rosoideae</taxon>
        <taxon>Rosoideae incertae sedis</taxon>
        <taxon>Rubus</taxon>
    </lineage>
</organism>
<protein>
    <recommendedName>
        <fullName evidence="4">Protein TSSC4</fullName>
    </recommendedName>
</protein>
<dbReference type="Proteomes" id="UP001457282">
    <property type="component" value="Unassembled WGS sequence"/>
</dbReference>
<feature type="region of interest" description="Disordered" evidence="1">
    <location>
        <begin position="51"/>
        <end position="84"/>
    </location>
</feature>
<dbReference type="AlphaFoldDB" id="A0AAW1X663"/>
<evidence type="ECO:0000313" key="2">
    <source>
        <dbReference type="EMBL" id="KAK9931544.1"/>
    </source>
</evidence>
<name>A0AAW1X663_RUBAR</name>
<comment type="caution">
    <text evidence="2">The sequence shown here is derived from an EMBL/GenBank/DDBJ whole genome shotgun (WGS) entry which is preliminary data.</text>
</comment>
<feature type="compositionally biased region" description="Basic and acidic residues" evidence="1">
    <location>
        <begin position="59"/>
        <end position="84"/>
    </location>
</feature>
<sequence>MTVREESSGEVQNLVSDNGSGLTASRVSLKNKTVAQVPDYLVDPSKYTCYSFDSTSEGDQEKTGDGKSVDGSTRTKQDVEDDNKQSLNKKGFRIVIAALEESEMNAMEEEDKLELNATLFK</sequence>
<feature type="region of interest" description="Disordered" evidence="1">
    <location>
        <begin position="1"/>
        <end position="23"/>
    </location>
</feature>
<feature type="compositionally biased region" description="Polar residues" evidence="1">
    <location>
        <begin position="9"/>
        <end position="23"/>
    </location>
</feature>
<dbReference type="EMBL" id="JBEDUW010000004">
    <property type="protein sequence ID" value="KAK9931544.1"/>
    <property type="molecule type" value="Genomic_DNA"/>
</dbReference>
<proteinExistence type="predicted"/>
<evidence type="ECO:0008006" key="4">
    <source>
        <dbReference type="Google" id="ProtNLM"/>
    </source>
</evidence>
<evidence type="ECO:0000313" key="3">
    <source>
        <dbReference type="Proteomes" id="UP001457282"/>
    </source>
</evidence>
<reference evidence="2 3" key="1">
    <citation type="journal article" date="2023" name="G3 (Bethesda)">
        <title>A chromosome-length genome assembly and annotation of blackberry (Rubus argutus, cv. 'Hillquist').</title>
        <authorList>
            <person name="Bruna T."/>
            <person name="Aryal R."/>
            <person name="Dudchenko O."/>
            <person name="Sargent D.J."/>
            <person name="Mead D."/>
            <person name="Buti M."/>
            <person name="Cavallini A."/>
            <person name="Hytonen T."/>
            <person name="Andres J."/>
            <person name="Pham M."/>
            <person name="Weisz D."/>
            <person name="Mascagni F."/>
            <person name="Usai G."/>
            <person name="Natali L."/>
            <person name="Bassil N."/>
            <person name="Fernandez G.E."/>
            <person name="Lomsadze A."/>
            <person name="Armour M."/>
            <person name="Olukolu B."/>
            <person name="Poorten T."/>
            <person name="Britton C."/>
            <person name="Davik J."/>
            <person name="Ashrafi H."/>
            <person name="Aiden E.L."/>
            <person name="Borodovsky M."/>
            <person name="Worthington M."/>
        </authorList>
    </citation>
    <scope>NUCLEOTIDE SEQUENCE [LARGE SCALE GENOMIC DNA]</scope>
    <source>
        <strain evidence="2">PI 553951</strain>
    </source>
</reference>
<dbReference type="PANTHER" id="PTHR13445:SF5">
    <property type="entry name" value="PROTEIN TSSC4"/>
    <property type="match status" value="1"/>
</dbReference>
<evidence type="ECO:0000256" key="1">
    <source>
        <dbReference type="SAM" id="MobiDB-lite"/>
    </source>
</evidence>
<accession>A0AAW1X663</accession>
<dbReference type="PANTHER" id="PTHR13445">
    <property type="entry name" value="TUMOR SUPPRESSING SUBTRANSFERABLE CANDIDATE 4 TSSC4"/>
    <property type="match status" value="1"/>
</dbReference>
<gene>
    <name evidence="2" type="ORF">M0R45_018818</name>
</gene>